<evidence type="ECO:0000313" key="3">
    <source>
        <dbReference type="Proteomes" id="UP000468717"/>
    </source>
</evidence>
<feature type="transmembrane region" description="Helical" evidence="1">
    <location>
        <begin position="56"/>
        <end position="79"/>
    </location>
</feature>
<dbReference type="Proteomes" id="UP000468717">
    <property type="component" value="Unassembled WGS sequence"/>
</dbReference>
<reference evidence="2 3" key="1">
    <citation type="submission" date="2019-10" db="EMBL/GenBank/DDBJ databases">
        <title>Three novel species isolated from a subtropical stream in China.</title>
        <authorList>
            <person name="Lu H."/>
        </authorList>
    </citation>
    <scope>NUCLEOTIDE SEQUENCE [LARGE SCALE GENOMIC DNA]</scope>
    <source>
        <strain evidence="2 3">FT13W</strain>
    </source>
</reference>
<keyword evidence="1" id="KW-1133">Transmembrane helix</keyword>
<accession>A0A6I1I7A0</accession>
<evidence type="ECO:0000313" key="2">
    <source>
        <dbReference type="EMBL" id="KAB8066765.1"/>
    </source>
</evidence>
<keyword evidence="3" id="KW-1185">Reference proteome</keyword>
<dbReference type="Pfam" id="PF11159">
    <property type="entry name" value="DUF2939"/>
    <property type="match status" value="1"/>
</dbReference>
<dbReference type="InterPro" id="IPR021330">
    <property type="entry name" value="DUF2939"/>
</dbReference>
<comment type="caution">
    <text evidence="2">The sequence shown here is derived from an EMBL/GenBank/DDBJ whole genome shotgun (WGS) entry which is preliminary data.</text>
</comment>
<dbReference type="EMBL" id="WFLI01000001">
    <property type="protein sequence ID" value="KAB8066765.1"/>
    <property type="molecule type" value="Genomic_DNA"/>
</dbReference>
<evidence type="ECO:0000256" key="1">
    <source>
        <dbReference type="SAM" id="Phobius"/>
    </source>
</evidence>
<protein>
    <submittedName>
        <fullName evidence="2">DUF2939 domain-containing protein</fullName>
    </submittedName>
</protein>
<gene>
    <name evidence="2" type="ORF">GCN75_00380</name>
</gene>
<keyword evidence="1" id="KW-0812">Transmembrane</keyword>
<dbReference type="AlphaFoldDB" id="A0A6I1I7A0"/>
<sequence>MRRRGGEQAMPGKYYCCISILKVGCDGIAWTAAMPGSRSLAVFSFPYINRYHLKKITLAAAVAAVAIAATAYASPYYALHQIKTALAERNADALASHVDFPALRASVKTQLEAGMARSIEATAGSDNPLAALGQSIAGAMLGKMVDAMVSPAGVVALVNKSAVSPQAGADASADAPADGAQNKASYTAGYTGVNTFVVRAKDGNAQDGALVLQRHGVWGWKLSSIEIASAMAAR</sequence>
<proteinExistence type="predicted"/>
<name>A0A6I1I7A0_9BURK</name>
<organism evidence="2 3">
    <name type="scientific">Janthinobacterium violaceinigrum</name>
    <dbReference type="NCBI Taxonomy" id="2654252"/>
    <lineage>
        <taxon>Bacteria</taxon>
        <taxon>Pseudomonadati</taxon>
        <taxon>Pseudomonadota</taxon>
        <taxon>Betaproteobacteria</taxon>
        <taxon>Burkholderiales</taxon>
        <taxon>Oxalobacteraceae</taxon>
        <taxon>Janthinobacterium</taxon>
    </lineage>
</organism>
<keyword evidence="1" id="KW-0472">Membrane</keyword>